<evidence type="ECO:0000256" key="1">
    <source>
        <dbReference type="SAM" id="MobiDB-lite"/>
    </source>
</evidence>
<dbReference type="EMBL" id="CAJHJG010003484">
    <property type="protein sequence ID" value="CAD6932195.1"/>
    <property type="molecule type" value="Genomic_DNA"/>
</dbReference>
<feature type="compositionally biased region" description="Basic and acidic residues" evidence="1">
    <location>
        <begin position="14"/>
        <end position="25"/>
    </location>
</feature>
<organism evidence="2 3">
    <name type="scientific">Tilletia caries</name>
    <name type="common">wheat bunt fungus</name>
    <dbReference type="NCBI Taxonomy" id="13290"/>
    <lineage>
        <taxon>Eukaryota</taxon>
        <taxon>Fungi</taxon>
        <taxon>Dikarya</taxon>
        <taxon>Basidiomycota</taxon>
        <taxon>Ustilaginomycotina</taxon>
        <taxon>Exobasidiomycetes</taxon>
        <taxon>Tilletiales</taxon>
        <taxon>Tilletiaceae</taxon>
        <taxon>Tilletia</taxon>
    </lineage>
</organism>
<evidence type="ECO:0000313" key="2">
    <source>
        <dbReference type="EMBL" id="CAD6932195.1"/>
    </source>
</evidence>
<evidence type="ECO:0008006" key="4">
    <source>
        <dbReference type="Google" id="ProtNLM"/>
    </source>
</evidence>
<sequence length="465" mass="51681">MMQYNPTLSPRAHSSAESDVSRPRSETPLSSSDEEEGYQQFADEETCEGDSSSSGLTAQLEPRRSFTYFRAKVEALVRGLQDVGHLPQSINVYVLRLPGTAAYRHFRIGLDVQTSYVLRVARRSEYDIRHTTRMICWLRQNTTLPAPDLLLRHRSAANVVGRPWLITSLVPGTALSSVYRIMTIQERSSIARQFAKIITDIACAPVPAETGHTVIDDYGNLVVQTSPASPPPPTSMSLPHLSAPARGPKAFRQDRSDASALLNSSSWLRLVKKKRSIDLHDAGRALSPQTTPSVFAAFHHKVFGRREGSDDQDPVLFHPGLDPRNVYVQASGNQWAQASTGPLRRQWVITGVMSWDGCRVVPIEEAFKTPAYLTDQPCSKTILCRSGCTCVANDDLTPVAAAHIRKHFHDGLIEHRSSTSDRSTIRKSFGSRIKHVFRSKTSRISKKHSLPVLRTTRNHSVAEET</sequence>
<dbReference type="SUPFAM" id="SSF56112">
    <property type="entry name" value="Protein kinase-like (PK-like)"/>
    <property type="match status" value="1"/>
</dbReference>
<dbReference type="Proteomes" id="UP000836402">
    <property type="component" value="Unassembled WGS sequence"/>
</dbReference>
<feature type="compositionally biased region" description="Acidic residues" evidence="1">
    <location>
        <begin position="32"/>
        <end position="48"/>
    </location>
</feature>
<name>A0ABN7IZY5_9BASI</name>
<dbReference type="InterPro" id="IPR051678">
    <property type="entry name" value="AGP_Transferase"/>
</dbReference>
<feature type="region of interest" description="Disordered" evidence="1">
    <location>
        <begin position="1"/>
        <end position="57"/>
    </location>
</feature>
<dbReference type="PANTHER" id="PTHR21310:SF56">
    <property type="entry name" value="AMINOGLYCOSIDE PHOSPHOTRANSFERASE DOMAIN-CONTAINING PROTEIN"/>
    <property type="match status" value="1"/>
</dbReference>
<evidence type="ECO:0000313" key="3">
    <source>
        <dbReference type="Proteomes" id="UP000836402"/>
    </source>
</evidence>
<reference evidence="2" key="1">
    <citation type="submission" date="2020-10" db="EMBL/GenBank/DDBJ databases">
        <authorList>
            <person name="Sedaghatjoo S."/>
        </authorList>
    </citation>
    <scope>NUCLEOTIDE SEQUENCE</scope>
    <source>
        <strain evidence="2">AZH3</strain>
    </source>
</reference>
<proteinExistence type="predicted"/>
<accession>A0ABN7IZY5</accession>
<dbReference type="PANTHER" id="PTHR21310">
    <property type="entry name" value="AMINOGLYCOSIDE PHOSPHOTRANSFERASE-RELATED-RELATED"/>
    <property type="match status" value="1"/>
</dbReference>
<protein>
    <recommendedName>
        <fullName evidence="4">Aminoglycoside phosphotransferase domain-containing protein</fullName>
    </recommendedName>
</protein>
<comment type="caution">
    <text evidence="2">The sequence shown here is derived from an EMBL/GenBank/DDBJ whole genome shotgun (WGS) entry which is preliminary data.</text>
</comment>
<gene>
    <name evidence="2" type="ORF">JKIAZH3_G2383</name>
</gene>
<dbReference type="InterPro" id="IPR011009">
    <property type="entry name" value="Kinase-like_dom_sf"/>
</dbReference>
<keyword evidence="3" id="KW-1185">Reference proteome</keyword>